<dbReference type="KEGG" id="amr:AM1_0877"/>
<dbReference type="HOGENOM" id="CLU_2393070_0_0_3"/>
<name>B0BYN4_ACAM1</name>
<dbReference type="RefSeq" id="WP_012161492.1">
    <property type="nucleotide sequence ID" value="NC_009925.1"/>
</dbReference>
<dbReference type="OrthoDB" id="4979632at2"/>
<dbReference type="EMBL" id="CP000828">
    <property type="protein sequence ID" value="ABW25919.1"/>
    <property type="molecule type" value="Genomic_DNA"/>
</dbReference>
<dbReference type="STRING" id="329726.AM1_0877"/>
<evidence type="ECO:0000313" key="2">
    <source>
        <dbReference type="Proteomes" id="UP000000268"/>
    </source>
</evidence>
<sequence length="93" mass="10297">MARIHSKKYRAAARAKAKAEAKAAAERQYLAEIHQTPCPNCNAQNTALILYGLPSFDEQMKQDLDKGLLVLGGCDLMETNPKLHCNQCGHEWG</sequence>
<dbReference type="Proteomes" id="UP000000268">
    <property type="component" value="Chromosome"/>
</dbReference>
<organism evidence="1 2">
    <name type="scientific">Acaryochloris marina (strain MBIC 11017)</name>
    <dbReference type="NCBI Taxonomy" id="329726"/>
    <lineage>
        <taxon>Bacteria</taxon>
        <taxon>Bacillati</taxon>
        <taxon>Cyanobacteriota</taxon>
        <taxon>Cyanophyceae</taxon>
        <taxon>Acaryochloridales</taxon>
        <taxon>Acaryochloridaceae</taxon>
        <taxon>Acaryochloris</taxon>
    </lineage>
</organism>
<gene>
    <name evidence="1" type="ordered locus">AM1_0877</name>
</gene>
<keyword evidence="2" id="KW-1185">Reference proteome</keyword>
<dbReference type="AlphaFoldDB" id="B0BYN4"/>
<proteinExistence type="predicted"/>
<reference evidence="1 2" key="1">
    <citation type="journal article" date="2008" name="Proc. Natl. Acad. Sci. U.S.A.">
        <title>Niche adaptation and genome expansion in the chlorophyll d-producing cyanobacterium Acaryochloris marina.</title>
        <authorList>
            <person name="Swingley W.D."/>
            <person name="Chen M."/>
            <person name="Cheung P.C."/>
            <person name="Conrad A.L."/>
            <person name="Dejesa L.C."/>
            <person name="Hao J."/>
            <person name="Honchak B.M."/>
            <person name="Karbach L.E."/>
            <person name="Kurdoglu A."/>
            <person name="Lahiri S."/>
            <person name="Mastrian S.D."/>
            <person name="Miyashita H."/>
            <person name="Page L."/>
            <person name="Ramakrishna P."/>
            <person name="Satoh S."/>
            <person name="Sattley W.M."/>
            <person name="Shimada Y."/>
            <person name="Taylor H.L."/>
            <person name="Tomo T."/>
            <person name="Tsuchiya T."/>
            <person name="Wang Z.T."/>
            <person name="Raymond J."/>
            <person name="Mimuro M."/>
            <person name="Blankenship R.E."/>
            <person name="Touchman J.W."/>
        </authorList>
    </citation>
    <scope>NUCLEOTIDE SEQUENCE [LARGE SCALE GENOMIC DNA]</scope>
    <source>
        <strain evidence="2">MBIC 11017</strain>
    </source>
</reference>
<protein>
    <submittedName>
        <fullName evidence="1">Uncharacterized protein</fullName>
    </submittedName>
</protein>
<evidence type="ECO:0000313" key="1">
    <source>
        <dbReference type="EMBL" id="ABW25919.1"/>
    </source>
</evidence>
<dbReference type="eggNOG" id="ENOG5033MCR">
    <property type="taxonomic scope" value="Bacteria"/>
</dbReference>
<accession>B0BYN4</accession>